<dbReference type="RefSeq" id="WP_006774340.1">
    <property type="nucleotide sequence ID" value="NZ_CAJKZF010000005.1"/>
</dbReference>
<dbReference type="Gene3D" id="1.10.150.130">
    <property type="match status" value="1"/>
</dbReference>
<gene>
    <name evidence="4" type="ORF">GNE07_02845</name>
</gene>
<dbReference type="EMBL" id="WNME01000002">
    <property type="protein sequence ID" value="MUB62012.1"/>
    <property type="molecule type" value="Genomic_DNA"/>
</dbReference>
<dbReference type="GeneID" id="93148987"/>
<dbReference type="Proteomes" id="UP000434223">
    <property type="component" value="Unassembled WGS sequence"/>
</dbReference>
<dbReference type="InterPro" id="IPR010998">
    <property type="entry name" value="Integrase_recombinase_N"/>
</dbReference>
<proteinExistence type="predicted"/>
<dbReference type="InterPro" id="IPR044068">
    <property type="entry name" value="CB"/>
</dbReference>
<reference evidence="4 5" key="1">
    <citation type="submission" date="2019-09" db="EMBL/GenBank/DDBJ databases">
        <title>Draft genome sequencing of Hungatella hathewayi 123Y-2.</title>
        <authorList>
            <person name="Lv Q."/>
            <person name="Li S."/>
        </authorList>
    </citation>
    <scope>NUCLEOTIDE SEQUENCE [LARGE SCALE GENOMIC DNA]</scope>
    <source>
        <strain evidence="4 5">123Y-2</strain>
    </source>
</reference>
<feature type="domain" description="Core-binding (CB)" evidence="3">
    <location>
        <begin position="5"/>
        <end position="54"/>
    </location>
</feature>
<evidence type="ECO:0000313" key="4">
    <source>
        <dbReference type="EMBL" id="MUB62012.1"/>
    </source>
</evidence>
<dbReference type="GO" id="GO:0003677">
    <property type="term" value="F:DNA binding"/>
    <property type="evidence" value="ECO:0007669"/>
    <property type="project" value="UniProtKB-UniRule"/>
</dbReference>
<evidence type="ECO:0000259" key="3">
    <source>
        <dbReference type="PROSITE" id="PS51900"/>
    </source>
</evidence>
<protein>
    <recommendedName>
        <fullName evidence="3">Core-binding (CB) domain-containing protein</fullName>
    </recommendedName>
</protein>
<keyword evidence="1 2" id="KW-0238">DNA-binding</keyword>
<evidence type="ECO:0000313" key="5">
    <source>
        <dbReference type="Proteomes" id="UP000434223"/>
    </source>
</evidence>
<name>A0AAW9WF51_9FIRM</name>
<comment type="caution">
    <text evidence="4">The sequence shown here is derived from an EMBL/GenBank/DDBJ whole genome shotgun (WGS) entry which is preliminary data.</text>
</comment>
<dbReference type="PROSITE" id="PS51900">
    <property type="entry name" value="CB"/>
    <property type="match status" value="1"/>
</dbReference>
<evidence type="ECO:0000256" key="2">
    <source>
        <dbReference type="PROSITE-ProRule" id="PRU01248"/>
    </source>
</evidence>
<dbReference type="AlphaFoldDB" id="A0AAW9WF51"/>
<evidence type="ECO:0000256" key="1">
    <source>
        <dbReference type="ARBA" id="ARBA00023125"/>
    </source>
</evidence>
<organism evidence="4 5">
    <name type="scientific">Hungatella hathewayi</name>
    <dbReference type="NCBI Taxonomy" id="154046"/>
    <lineage>
        <taxon>Bacteria</taxon>
        <taxon>Bacillati</taxon>
        <taxon>Bacillota</taxon>
        <taxon>Clostridia</taxon>
        <taxon>Lachnospirales</taxon>
        <taxon>Lachnospiraceae</taxon>
        <taxon>Hungatella</taxon>
    </lineage>
</organism>
<sequence length="54" mass="6481">MRELGNEMQLVEEFKQYLVLEEKSKATIDKYMRDIVKFLDWEWEPRGSGNVTIS</sequence>
<accession>A0AAW9WF51</accession>